<dbReference type="Pfam" id="PF00175">
    <property type="entry name" value="NAD_binding_1"/>
    <property type="match status" value="1"/>
</dbReference>
<sequence>MGTMPMSPLPGSSPASPVRRALRRVVDPAVFDFWASHLSRTAAWERTLARVVAKRPNGAGSVTLLLRPNRHWQGCAAGQHVNVTVEIDGRRVTRSYSPTAPSAARDPVEITVKAIAGGRVSTHLCLSTQVGDVVELGTAFGEMTLPAASAQVLLLAAGSGITPMMAMLREWTARARRAPLTLMYWARTRDELSFVDELRAAAAAHDDLRVRFVLTRESAEAGDELTGRIDESQVADVLAGDMQAFACGPHGFVERARALLDGRVDSFVAEAFTAPPLPAVEGGTVRVALAMSGRTLQVPRGQPLLTALEDAGLQPRSGCRMGICNSCACGKRSGASQDIRTGDIDREAAASLRICVNSALDDLVLDL</sequence>
<dbReference type="Gene3D" id="3.40.50.80">
    <property type="entry name" value="Nucleotide-binding domain of ferredoxin-NADP reductase (FNR) module"/>
    <property type="match status" value="1"/>
</dbReference>
<evidence type="ECO:0000259" key="1">
    <source>
        <dbReference type="PROSITE" id="PS51085"/>
    </source>
</evidence>
<feature type="domain" description="2Fe-2S ferredoxin-type" evidence="1">
    <location>
        <begin position="285"/>
        <end position="367"/>
    </location>
</feature>
<proteinExistence type="predicted"/>
<dbReference type="InterPro" id="IPR008333">
    <property type="entry name" value="Cbr1-like_FAD-bd_dom"/>
</dbReference>
<dbReference type="InterPro" id="IPR036010">
    <property type="entry name" value="2Fe-2S_ferredoxin-like_sf"/>
</dbReference>
<dbReference type="CDD" id="cd00207">
    <property type="entry name" value="fer2"/>
    <property type="match status" value="1"/>
</dbReference>
<dbReference type="Pfam" id="PF00111">
    <property type="entry name" value="Fer2"/>
    <property type="match status" value="1"/>
</dbReference>
<dbReference type="Gene3D" id="3.10.20.30">
    <property type="match status" value="1"/>
</dbReference>
<dbReference type="SUPFAM" id="SSF63380">
    <property type="entry name" value="Riboflavin synthase domain-like"/>
    <property type="match status" value="1"/>
</dbReference>
<dbReference type="InterPro" id="IPR017938">
    <property type="entry name" value="Riboflavin_synthase-like_b-brl"/>
</dbReference>
<dbReference type="InterPro" id="IPR039261">
    <property type="entry name" value="FNR_nucleotide-bd"/>
</dbReference>
<keyword evidence="4" id="KW-1185">Reference proteome</keyword>
<dbReference type="Proteomes" id="UP000643403">
    <property type="component" value="Unassembled WGS sequence"/>
</dbReference>
<comment type="caution">
    <text evidence="3">The sequence shown here is derived from an EMBL/GenBank/DDBJ whole genome shotgun (WGS) entry which is preliminary data.</text>
</comment>
<dbReference type="SUPFAM" id="SSF52343">
    <property type="entry name" value="Ferredoxin reductase-like, C-terminal NADP-linked domain"/>
    <property type="match status" value="1"/>
</dbReference>
<dbReference type="PANTHER" id="PTHR47354">
    <property type="entry name" value="NADH OXIDOREDUCTASE HCR"/>
    <property type="match status" value="1"/>
</dbReference>
<dbReference type="InterPro" id="IPR017927">
    <property type="entry name" value="FAD-bd_FR_type"/>
</dbReference>
<evidence type="ECO:0000313" key="3">
    <source>
        <dbReference type="EMBL" id="GGZ55251.1"/>
    </source>
</evidence>
<dbReference type="PROSITE" id="PS51384">
    <property type="entry name" value="FAD_FR"/>
    <property type="match status" value="1"/>
</dbReference>
<evidence type="ECO:0000313" key="4">
    <source>
        <dbReference type="Proteomes" id="UP000643403"/>
    </source>
</evidence>
<organism evidence="3 4">
    <name type="scientific">Cognatilysobacter xinjiangensis</name>
    <dbReference type="NCBI Taxonomy" id="546892"/>
    <lineage>
        <taxon>Bacteria</taxon>
        <taxon>Pseudomonadati</taxon>
        <taxon>Pseudomonadota</taxon>
        <taxon>Gammaproteobacteria</taxon>
        <taxon>Lysobacterales</taxon>
        <taxon>Lysobacteraceae</taxon>
        <taxon>Cognatilysobacter</taxon>
    </lineage>
</organism>
<dbReference type="EMBL" id="BMXY01000001">
    <property type="protein sequence ID" value="GGZ55251.1"/>
    <property type="molecule type" value="Genomic_DNA"/>
</dbReference>
<dbReference type="PROSITE" id="PS51085">
    <property type="entry name" value="2FE2S_FER_2"/>
    <property type="match status" value="1"/>
</dbReference>
<dbReference type="PRINTS" id="PR00410">
    <property type="entry name" value="PHEHYDRXLASE"/>
</dbReference>
<dbReference type="SUPFAM" id="SSF54292">
    <property type="entry name" value="2Fe-2S ferredoxin-like"/>
    <property type="match status" value="1"/>
</dbReference>
<accession>A0ABQ3BVB8</accession>
<dbReference type="InterPro" id="IPR001041">
    <property type="entry name" value="2Fe-2S_ferredoxin-type"/>
</dbReference>
<reference evidence="4" key="1">
    <citation type="journal article" date="2019" name="Int. J. Syst. Evol. Microbiol.">
        <title>The Global Catalogue of Microorganisms (GCM) 10K type strain sequencing project: providing services to taxonomists for standard genome sequencing and annotation.</title>
        <authorList>
            <consortium name="The Broad Institute Genomics Platform"/>
            <consortium name="The Broad Institute Genome Sequencing Center for Infectious Disease"/>
            <person name="Wu L."/>
            <person name="Ma J."/>
        </authorList>
    </citation>
    <scope>NUCLEOTIDE SEQUENCE [LARGE SCALE GENOMIC DNA]</scope>
    <source>
        <strain evidence="4">KCTC 22558</strain>
    </source>
</reference>
<feature type="domain" description="FAD-binding FR-type" evidence="2">
    <location>
        <begin position="44"/>
        <end position="146"/>
    </location>
</feature>
<dbReference type="PANTHER" id="PTHR47354:SF3">
    <property type="entry name" value="OXIDOREDUCTASE-RELATED"/>
    <property type="match status" value="1"/>
</dbReference>
<protein>
    <submittedName>
        <fullName evidence="3">Oxidoreductase</fullName>
    </submittedName>
</protein>
<dbReference type="Pfam" id="PF00970">
    <property type="entry name" value="FAD_binding_6"/>
    <property type="match status" value="1"/>
</dbReference>
<gene>
    <name evidence="3" type="ORF">GCM10008101_05830</name>
</gene>
<dbReference type="CDD" id="cd06216">
    <property type="entry name" value="FNR_iron_sulfur_binding_2"/>
    <property type="match status" value="1"/>
</dbReference>
<evidence type="ECO:0000259" key="2">
    <source>
        <dbReference type="PROSITE" id="PS51384"/>
    </source>
</evidence>
<dbReference type="InterPro" id="IPR001433">
    <property type="entry name" value="OxRdtase_FAD/NAD-bd"/>
</dbReference>
<name>A0ABQ3BVB8_9GAMM</name>
<dbReference type="InterPro" id="IPR012675">
    <property type="entry name" value="Beta-grasp_dom_sf"/>
</dbReference>
<dbReference type="InterPro" id="IPR050415">
    <property type="entry name" value="MRET"/>
</dbReference>
<dbReference type="Gene3D" id="2.40.30.10">
    <property type="entry name" value="Translation factors"/>
    <property type="match status" value="1"/>
</dbReference>